<accession>A0A3A8KAL9</accession>
<dbReference type="OrthoDB" id="5385451at2"/>
<proteinExistence type="predicted"/>
<reference evidence="3" key="1">
    <citation type="submission" date="2018-09" db="EMBL/GenBank/DDBJ databases">
        <authorList>
            <person name="Livingstone P.G."/>
            <person name="Whitworth D.E."/>
        </authorList>
    </citation>
    <scope>NUCLEOTIDE SEQUENCE [LARGE SCALE GENOMIC DNA]</scope>
    <source>
        <strain evidence="3">CA043D</strain>
    </source>
</reference>
<evidence type="ECO:0000256" key="1">
    <source>
        <dbReference type="SAM" id="MobiDB-lite"/>
    </source>
</evidence>
<evidence type="ECO:0000313" key="3">
    <source>
        <dbReference type="Proteomes" id="UP000268313"/>
    </source>
</evidence>
<protein>
    <submittedName>
        <fullName evidence="2">Uncharacterized protein</fullName>
    </submittedName>
</protein>
<feature type="compositionally biased region" description="Low complexity" evidence="1">
    <location>
        <begin position="24"/>
        <end position="37"/>
    </location>
</feature>
<comment type="caution">
    <text evidence="2">The sequence shown here is derived from an EMBL/GenBank/DDBJ whole genome shotgun (WGS) entry which is preliminary data.</text>
</comment>
<name>A0A3A8KAL9_9BACT</name>
<dbReference type="Proteomes" id="UP000268313">
    <property type="component" value="Unassembled WGS sequence"/>
</dbReference>
<feature type="region of interest" description="Disordered" evidence="1">
    <location>
        <begin position="1"/>
        <end position="37"/>
    </location>
</feature>
<sequence>MVRWTGGSFAISSKDKLQPSTRTPISPLPRRSGPRSRWQAKATAQNLSACPRLVRSASKETFPEGSTRRLME</sequence>
<organism evidence="2 3">
    <name type="scientific">Corallococcus carmarthensis</name>
    <dbReference type="NCBI Taxonomy" id="2316728"/>
    <lineage>
        <taxon>Bacteria</taxon>
        <taxon>Pseudomonadati</taxon>
        <taxon>Myxococcota</taxon>
        <taxon>Myxococcia</taxon>
        <taxon>Myxococcales</taxon>
        <taxon>Cystobacterineae</taxon>
        <taxon>Myxococcaceae</taxon>
        <taxon>Corallococcus</taxon>
    </lineage>
</organism>
<dbReference type="AlphaFoldDB" id="A0A3A8KAL9"/>
<gene>
    <name evidence="2" type="ORF">D7X32_11195</name>
</gene>
<dbReference type="EMBL" id="RAWE01000029">
    <property type="protein sequence ID" value="RKH04387.1"/>
    <property type="molecule type" value="Genomic_DNA"/>
</dbReference>
<keyword evidence="3" id="KW-1185">Reference proteome</keyword>
<evidence type="ECO:0000313" key="2">
    <source>
        <dbReference type="EMBL" id="RKH04387.1"/>
    </source>
</evidence>